<feature type="transmembrane region" description="Helical" evidence="8">
    <location>
        <begin position="98"/>
        <end position="120"/>
    </location>
</feature>
<comment type="similarity">
    <text evidence="2">Belongs to the binding-protein-dependent transport system permease family. CysTW subfamily.</text>
</comment>
<proteinExistence type="inferred from homology"/>
<evidence type="ECO:0000313" key="11">
    <source>
        <dbReference type="Proteomes" id="UP000609531"/>
    </source>
</evidence>
<dbReference type="PANTHER" id="PTHR43848">
    <property type="entry name" value="PUTRESCINE TRANSPORT SYSTEM PERMEASE PROTEIN POTI"/>
    <property type="match status" value="1"/>
</dbReference>
<evidence type="ECO:0000256" key="5">
    <source>
        <dbReference type="ARBA" id="ARBA00022692"/>
    </source>
</evidence>
<dbReference type="InterPro" id="IPR035906">
    <property type="entry name" value="MetI-like_sf"/>
</dbReference>
<dbReference type="GO" id="GO:0055085">
    <property type="term" value="P:transmembrane transport"/>
    <property type="evidence" value="ECO:0007669"/>
    <property type="project" value="InterPro"/>
</dbReference>
<keyword evidence="11" id="KW-1185">Reference proteome</keyword>
<dbReference type="Proteomes" id="UP000609531">
    <property type="component" value="Unassembled WGS sequence"/>
</dbReference>
<sequence length="263" mass="28669">MTRGDKILSVYLAAIFVFILAPIVTLIVFSFNADRFPSLPWSGFSLEWYEAIASDSTIHTGFKNSLIVAVATAVISTILGFCAAYTDYRFKFFGKMGFLALAAMPPTVPVVILGIANLTFMAQINLAGTLQAVILGHTVYCAPFAMALIRIRLADLDPDIEPAAWNLGATRMTTVRQVVLPFCRPAIFSAMAITAAVSFDEFMIAWFVSGINETLPVRILAMLQGQVSPRINAVGSLVFLVTITLVLIAQAAVYSFRKTRRNV</sequence>
<gene>
    <name evidence="10" type="ORF">JCR33_12045</name>
</gene>
<feature type="domain" description="ABC transmembrane type-1" evidence="9">
    <location>
        <begin position="62"/>
        <end position="249"/>
    </location>
</feature>
<evidence type="ECO:0000259" key="9">
    <source>
        <dbReference type="PROSITE" id="PS50928"/>
    </source>
</evidence>
<evidence type="ECO:0000256" key="4">
    <source>
        <dbReference type="ARBA" id="ARBA00022475"/>
    </source>
</evidence>
<keyword evidence="6 8" id="KW-1133">Transmembrane helix</keyword>
<protein>
    <submittedName>
        <fullName evidence="10">ABC transporter permease</fullName>
    </submittedName>
</protein>
<feature type="transmembrane region" description="Helical" evidence="8">
    <location>
        <begin position="126"/>
        <end position="149"/>
    </location>
</feature>
<dbReference type="EMBL" id="JAEKJA010000009">
    <property type="protein sequence ID" value="MBJ3776427.1"/>
    <property type="molecule type" value="Genomic_DNA"/>
</dbReference>
<dbReference type="InterPro" id="IPR000515">
    <property type="entry name" value="MetI-like"/>
</dbReference>
<dbReference type="RefSeq" id="WP_198882333.1">
    <property type="nucleotide sequence ID" value="NZ_JAEKJA010000009.1"/>
</dbReference>
<evidence type="ECO:0000256" key="1">
    <source>
        <dbReference type="ARBA" id="ARBA00004651"/>
    </source>
</evidence>
<comment type="caution">
    <text evidence="10">The sequence shown here is derived from an EMBL/GenBank/DDBJ whole genome shotgun (WGS) entry which is preliminary data.</text>
</comment>
<accession>A0A934MDJ5</accession>
<organism evidence="10 11">
    <name type="scientific">Acuticoccus mangrovi</name>
    <dbReference type="NCBI Taxonomy" id="2796142"/>
    <lineage>
        <taxon>Bacteria</taxon>
        <taxon>Pseudomonadati</taxon>
        <taxon>Pseudomonadota</taxon>
        <taxon>Alphaproteobacteria</taxon>
        <taxon>Hyphomicrobiales</taxon>
        <taxon>Amorphaceae</taxon>
        <taxon>Acuticoccus</taxon>
    </lineage>
</organism>
<keyword evidence="3 8" id="KW-0813">Transport</keyword>
<keyword evidence="4" id="KW-1003">Cell membrane</keyword>
<feature type="transmembrane region" description="Helical" evidence="8">
    <location>
        <begin position="66"/>
        <end position="86"/>
    </location>
</feature>
<evidence type="ECO:0000256" key="8">
    <source>
        <dbReference type="RuleBase" id="RU363032"/>
    </source>
</evidence>
<dbReference type="InterPro" id="IPR051789">
    <property type="entry name" value="Bact_Polyamine_Transport"/>
</dbReference>
<dbReference type="CDD" id="cd06261">
    <property type="entry name" value="TM_PBP2"/>
    <property type="match status" value="1"/>
</dbReference>
<evidence type="ECO:0000256" key="7">
    <source>
        <dbReference type="ARBA" id="ARBA00023136"/>
    </source>
</evidence>
<keyword evidence="7 8" id="KW-0472">Membrane</keyword>
<dbReference type="PANTHER" id="PTHR43848:SF2">
    <property type="entry name" value="PUTRESCINE TRANSPORT SYSTEM PERMEASE PROTEIN POTI"/>
    <property type="match status" value="1"/>
</dbReference>
<keyword evidence="5 8" id="KW-0812">Transmembrane</keyword>
<dbReference type="AlphaFoldDB" id="A0A934MDJ5"/>
<dbReference type="Pfam" id="PF00528">
    <property type="entry name" value="BPD_transp_1"/>
    <property type="match status" value="1"/>
</dbReference>
<comment type="subcellular location">
    <subcellularLocation>
        <location evidence="1 8">Cell membrane</location>
        <topology evidence="1 8">Multi-pass membrane protein</topology>
    </subcellularLocation>
</comment>
<dbReference type="SUPFAM" id="SSF161098">
    <property type="entry name" value="MetI-like"/>
    <property type="match status" value="1"/>
</dbReference>
<name>A0A934MDJ5_9HYPH</name>
<dbReference type="Gene3D" id="1.10.3720.10">
    <property type="entry name" value="MetI-like"/>
    <property type="match status" value="1"/>
</dbReference>
<feature type="transmembrane region" description="Helical" evidence="8">
    <location>
        <begin position="7"/>
        <end position="31"/>
    </location>
</feature>
<dbReference type="PROSITE" id="PS50928">
    <property type="entry name" value="ABC_TM1"/>
    <property type="match status" value="1"/>
</dbReference>
<feature type="transmembrane region" description="Helical" evidence="8">
    <location>
        <begin position="231"/>
        <end position="256"/>
    </location>
</feature>
<dbReference type="GO" id="GO:0005886">
    <property type="term" value="C:plasma membrane"/>
    <property type="evidence" value="ECO:0007669"/>
    <property type="project" value="UniProtKB-SubCell"/>
</dbReference>
<evidence type="ECO:0000256" key="6">
    <source>
        <dbReference type="ARBA" id="ARBA00022989"/>
    </source>
</evidence>
<evidence type="ECO:0000256" key="2">
    <source>
        <dbReference type="ARBA" id="ARBA00007069"/>
    </source>
</evidence>
<evidence type="ECO:0000313" key="10">
    <source>
        <dbReference type="EMBL" id="MBJ3776427.1"/>
    </source>
</evidence>
<reference evidence="10" key="1">
    <citation type="submission" date="2020-12" db="EMBL/GenBank/DDBJ databases">
        <title>Bacterial taxonomy.</title>
        <authorList>
            <person name="Pan X."/>
        </authorList>
    </citation>
    <scope>NUCLEOTIDE SEQUENCE</scope>
    <source>
        <strain evidence="10">B2012</strain>
    </source>
</reference>
<feature type="transmembrane region" description="Helical" evidence="8">
    <location>
        <begin position="186"/>
        <end position="211"/>
    </location>
</feature>
<evidence type="ECO:0000256" key="3">
    <source>
        <dbReference type="ARBA" id="ARBA00022448"/>
    </source>
</evidence>